<reference evidence="5 6" key="2">
    <citation type="submission" date="2018-11" db="EMBL/GenBank/DDBJ databases">
        <authorList>
            <consortium name="Pathogen Informatics"/>
        </authorList>
    </citation>
    <scope>NUCLEOTIDE SEQUENCE [LARGE SCALE GENOMIC DNA]</scope>
</reference>
<dbReference type="GO" id="GO:0003729">
    <property type="term" value="F:mRNA binding"/>
    <property type="evidence" value="ECO:0007669"/>
    <property type="project" value="TreeGrafter"/>
</dbReference>
<feature type="compositionally biased region" description="Basic and acidic residues" evidence="3">
    <location>
        <begin position="95"/>
        <end position="111"/>
    </location>
</feature>
<keyword evidence="1 2" id="KW-0694">RNA-binding</keyword>
<dbReference type="Proteomes" id="UP000276776">
    <property type="component" value="Unassembled WGS sequence"/>
</dbReference>
<sequence length="518" mass="57141">MLAWHVRVTAEVVGPSYSLGARLVMTTSLLDRDFSPPNSFKEAGGNDRWRLKSEVAEGDRWRSNSNLESGANAADRWSRRDAASDRISAAQRRGVSRDRSPRKLRDRDVRRGGSGAARNDRMVYIANIPYDVRWMELKDLVREKAGEVNFVELLEDRKGKSKGAAVVEFREKESVQRCVDALHRYPMNDRLLTAKEIRDPVAFFRKVKEDTGVDFLNGLHGGTAASNLDTRNRPDEQYETFGLSPAFLRQLHITGPLSNRVFVSNLPYNVQSGRITDYFTLAGKVTWVDLQLDKEGRSKGMAIVQFTHPIEAVQAISMLNNQRVFDRQINVKMDKFDPVDERKEGELPMGLRGVGMGLGANGAPLGDVSSIISSLTSSTAPHNSFDSSSTSYTGQSTYQSAPGASLQPSNISSILPFSSTYNVSSTSLSASSSAYSAFGNASGFSASRSIIIKNLPLDYTWQIVRDRVQQFGPVDLTEMIAPGCAKVTFAMATDAERARKSLQNTTVEGRIIGVEFLA</sequence>
<proteinExistence type="predicted"/>
<dbReference type="AlphaFoldDB" id="A0A158RB14"/>
<keyword evidence="6" id="KW-1185">Reference proteome</keyword>
<dbReference type="CDD" id="cd00590">
    <property type="entry name" value="RRM_SF"/>
    <property type="match status" value="1"/>
</dbReference>
<dbReference type="Gene3D" id="3.30.70.330">
    <property type="match status" value="3"/>
</dbReference>
<gene>
    <name evidence="5" type="ORF">TCLT_LOCUS1588</name>
</gene>
<reference evidence="7" key="1">
    <citation type="submission" date="2016-04" db="UniProtKB">
        <authorList>
            <consortium name="WormBaseParasite"/>
        </authorList>
    </citation>
    <scope>IDENTIFICATION</scope>
</reference>
<organism evidence="7">
    <name type="scientific">Thelazia callipaeda</name>
    <name type="common">Oriental eyeworm</name>
    <name type="synonym">Parasitic nematode</name>
    <dbReference type="NCBI Taxonomy" id="103827"/>
    <lineage>
        <taxon>Eukaryota</taxon>
        <taxon>Metazoa</taxon>
        <taxon>Ecdysozoa</taxon>
        <taxon>Nematoda</taxon>
        <taxon>Chromadorea</taxon>
        <taxon>Rhabditida</taxon>
        <taxon>Spirurina</taxon>
        <taxon>Spiruromorpha</taxon>
        <taxon>Thelazioidea</taxon>
        <taxon>Thelaziidae</taxon>
        <taxon>Thelazia</taxon>
    </lineage>
</organism>
<dbReference type="Pfam" id="PF00076">
    <property type="entry name" value="RRM_1"/>
    <property type="match status" value="3"/>
</dbReference>
<dbReference type="EMBL" id="UYYF01000218">
    <property type="protein sequence ID" value="VDM97110.1"/>
    <property type="molecule type" value="Genomic_DNA"/>
</dbReference>
<evidence type="ECO:0000313" key="7">
    <source>
        <dbReference type="WBParaSite" id="TCLT_0000158701-mRNA-1"/>
    </source>
</evidence>
<feature type="region of interest" description="Disordered" evidence="3">
    <location>
        <begin position="72"/>
        <end position="114"/>
    </location>
</feature>
<dbReference type="STRING" id="103827.A0A158RB14"/>
<dbReference type="OrthoDB" id="610462at2759"/>
<evidence type="ECO:0000256" key="2">
    <source>
        <dbReference type="PROSITE-ProRule" id="PRU00176"/>
    </source>
</evidence>
<dbReference type="GO" id="GO:0005737">
    <property type="term" value="C:cytoplasm"/>
    <property type="evidence" value="ECO:0007669"/>
    <property type="project" value="TreeGrafter"/>
</dbReference>
<dbReference type="OMA" id="PLDYTWQ"/>
<evidence type="ECO:0000256" key="3">
    <source>
        <dbReference type="SAM" id="MobiDB-lite"/>
    </source>
</evidence>
<name>A0A158RB14_THECL</name>
<dbReference type="InterPro" id="IPR035979">
    <property type="entry name" value="RBD_domain_sf"/>
</dbReference>
<evidence type="ECO:0000313" key="5">
    <source>
        <dbReference type="EMBL" id="VDM97110.1"/>
    </source>
</evidence>
<dbReference type="SUPFAM" id="SSF54928">
    <property type="entry name" value="RNA-binding domain, RBD"/>
    <property type="match status" value="2"/>
</dbReference>
<dbReference type="GO" id="GO:0005634">
    <property type="term" value="C:nucleus"/>
    <property type="evidence" value="ECO:0007669"/>
    <property type="project" value="TreeGrafter"/>
</dbReference>
<dbReference type="PANTHER" id="PTHR23003">
    <property type="entry name" value="RNA RECOGNITION MOTIF RRM DOMAIN CONTAINING PROTEIN"/>
    <property type="match status" value="1"/>
</dbReference>
<feature type="domain" description="RRM" evidence="4">
    <location>
        <begin position="259"/>
        <end position="336"/>
    </location>
</feature>
<feature type="region of interest" description="Disordered" evidence="3">
    <location>
        <begin position="382"/>
        <end position="404"/>
    </location>
</feature>
<dbReference type="PROSITE" id="PS50102">
    <property type="entry name" value="RRM"/>
    <property type="match status" value="3"/>
</dbReference>
<dbReference type="SMART" id="SM00360">
    <property type="entry name" value="RRM"/>
    <property type="match status" value="3"/>
</dbReference>
<feature type="domain" description="RRM" evidence="4">
    <location>
        <begin position="121"/>
        <end position="199"/>
    </location>
</feature>
<dbReference type="InterPro" id="IPR050374">
    <property type="entry name" value="RRT5_SRSF_SR"/>
</dbReference>
<evidence type="ECO:0000313" key="6">
    <source>
        <dbReference type="Proteomes" id="UP000276776"/>
    </source>
</evidence>
<evidence type="ECO:0000256" key="1">
    <source>
        <dbReference type="ARBA" id="ARBA00022884"/>
    </source>
</evidence>
<protein>
    <submittedName>
        <fullName evidence="7">Myelin expression factor 2</fullName>
    </submittedName>
</protein>
<dbReference type="WBParaSite" id="TCLT_0000158701-mRNA-1">
    <property type="protein sequence ID" value="TCLT_0000158701-mRNA-1"/>
    <property type="gene ID" value="TCLT_0000158701"/>
</dbReference>
<feature type="domain" description="RRM" evidence="4">
    <location>
        <begin position="448"/>
        <end position="518"/>
    </location>
</feature>
<evidence type="ECO:0000259" key="4">
    <source>
        <dbReference type="PROSITE" id="PS50102"/>
    </source>
</evidence>
<accession>A0A158RB14</accession>
<dbReference type="GO" id="GO:1990904">
    <property type="term" value="C:ribonucleoprotein complex"/>
    <property type="evidence" value="ECO:0007669"/>
    <property type="project" value="TreeGrafter"/>
</dbReference>
<feature type="compositionally biased region" description="Low complexity" evidence="3">
    <location>
        <begin position="387"/>
        <end position="400"/>
    </location>
</feature>
<dbReference type="PANTHER" id="PTHR23003:SF3">
    <property type="entry name" value="FI21236P1-RELATED"/>
    <property type="match status" value="1"/>
</dbReference>
<dbReference type="InterPro" id="IPR012677">
    <property type="entry name" value="Nucleotide-bd_a/b_plait_sf"/>
</dbReference>
<dbReference type="InterPro" id="IPR000504">
    <property type="entry name" value="RRM_dom"/>
</dbReference>